<comment type="similarity">
    <text evidence="2">Belongs to the complex I LYR family.</text>
</comment>
<dbReference type="Pfam" id="PF05347">
    <property type="entry name" value="Complex1_LYR"/>
    <property type="match status" value="1"/>
</dbReference>
<proteinExistence type="inferred from homology"/>
<evidence type="ECO:0000256" key="4">
    <source>
        <dbReference type="ARBA" id="ARBA00023128"/>
    </source>
</evidence>
<evidence type="ECO:0000256" key="2">
    <source>
        <dbReference type="ARBA" id="ARBA00009508"/>
    </source>
</evidence>
<evidence type="ECO:0000256" key="6">
    <source>
        <dbReference type="ARBA" id="ARBA00044735"/>
    </source>
</evidence>
<name>A0A6A6YQM9_9PEZI</name>
<evidence type="ECO:0000256" key="3">
    <source>
        <dbReference type="ARBA" id="ARBA00022946"/>
    </source>
</evidence>
<evidence type="ECO:0000256" key="5">
    <source>
        <dbReference type="ARBA" id="ARBA00026235"/>
    </source>
</evidence>
<dbReference type="PANTHER" id="PTHR13675">
    <property type="entry name" value="LYR MOTIF-CONTAINING PROTEIN 2"/>
    <property type="match status" value="1"/>
</dbReference>
<keyword evidence="3" id="KW-0809">Transit peptide</keyword>
<evidence type="ECO:0000313" key="10">
    <source>
        <dbReference type="RefSeq" id="XP_033577151.1"/>
    </source>
</evidence>
<dbReference type="RefSeq" id="XP_033577151.1">
    <property type="nucleotide sequence ID" value="XM_033716785.1"/>
</dbReference>
<accession>A0A6A6YQM9</accession>
<dbReference type="Proteomes" id="UP000504636">
    <property type="component" value="Unplaced"/>
</dbReference>
<dbReference type="PANTHER" id="PTHR13675:SF0">
    <property type="entry name" value="LYR MOTIF-CONTAINING PROTEIN 2"/>
    <property type="match status" value="1"/>
</dbReference>
<dbReference type="InterPro" id="IPR045293">
    <property type="entry name" value="Complex1_LYR_LYRM2"/>
</dbReference>
<dbReference type="AlphaFoldDB" id="A0A6A6YQM9"/>
<feature type="domain" description="Complex 1 LYR protein" evidence="7">
    <location>
        <begin position="35"/>
        <end position="92"/>
    </location>
</feature>
<protein>
    <recommendedName>
        <fullName evidence="5">LYR motif-containing protein 2</fullName>
    </recommendedName>
</protein>
<dbReference type="InterPro" id="IPR008011">
    <property type="entry name" value="Complex1_LYR_dom"/>
</dbReference>
<reference evidence="10" key="2">
    <citation type="submission" date="2020-04" db="EMBL/GenBank/DDBJ databases">
        <authorList>
            <consortium name="NCBI Genome Project"/>
        </authorList>
    </citation>
    <scope>NUCLEOTIDE SEQUENCE</scope>
    <source>
        <strain evidence="10">CBS 304.34</strain>
    </source>
</reference>
<keyword evidence="9" id="KW-1185">Reference proteome</keyword>
<dbReference type="GO" id="GO:0005739">
    <property type="term" value="C:mitochondrion"/>
    <property type="evidence" value="ECO:0007669"/>
    <property type="project" value="UniProtKB-SubCell"/>
</dbReference>
<gene>
    <name evidence="8 10" type="ORF">BDZ99DRAFT_416370</name>
</gene>
<dbReference type="GeneID" id="54457678"/>
<sequence>MIAIEMIRTYASAATKRPKRLKGPAVDLDHFIQRQRALALWRGIVRATTAIPDETTKKELRQFARVEFERHKNVTDIGHIRYLISAGKTQFDTMRGSLINSGILS</sequence>
<dbReference type="CDD" id="cd20262">
    <property type="entry name" value="Complex1_LYR_LYRM2"/>
    <property type="match status" value="1"/>
</dbReference>
<evidence type="ECO:0000259" key="7">
    <source>
        <dbReference type="Pfam" id="PF05347"/>
    </source>
</evidence>
<evidence type="ECO:0000313" key="9">
    <source>
        <dbReference type="Proteomes" id="UP000504636"/>
    </source>
</evidence>
<evidence type="ECO:0000256" key="1">
    <source>
        <dbReference type="ARBA" id="ARBA00004173"/>
    </source>
</evidence>
<comment type="subcellular location">
    <subcellularLocation>
        <location evidence="1">Mitochondrion</location>
    </subcellularLocation>
</comment>
<dbReference type="EMBL" id="MU003700">
    <property type="protein sequence ID" value="KAF2810187.1"/>
    <property type="molecule type" value="Genomic_DNA"/>
</dbReference>
<keyword evidence="4" id="KW-0496">Mitochondrion</keyword>
<comment type="function">
    <text evidence="6">Involved in efficient integration of the N-module into mitochondrial respiratory chain complex I.</text>
</comment>
<organism evidence="8">
    <name type="scientific">Mytilinidion resinicola</name>
    <dbReference type="NCBI Taxonomy" id="574789"/>
    <lineage>
        <taxon>Eukaryota</taxon>
        <taxon>Fungi</taxon>
        <taxon>Dikarya</taxon>
        <taxon>Ascomycota</taxon>
        <taxon>Pezizomycotina</taxon>
        <taxon>Dothideomycetes</taxon>
        <taxon>Pleosporomycetidae</taxon>
        <taxon>Mytilinidiales</taxon>
        <taxon>Mytilinidiaceae</taxon>
        <taxon>Mytilinidion</taxon>
    </lineage>
</organism>
<reference evidence="8 10" key="1">
    <citation type="journal article" date="2020" name="Stud. Mycol.">
        <title>101 Dothideomycetes genomes: a test case for predicting lifestyles and emergence of pathogens.</title>
        <authorList>
            <person name="Haridas S."/>
            <person name="Albert R."/>
            <person name="Binder M."/>
            <person name="Bloem J."/>
            <person name="Labutti K."/>
            <person name="Salamov A."/>
            <person name="Andreopoulos B."/>
            <person name="Baker S."/>
            <person name="Barry K."/>
            <person name="Bills G."/>
            <person name="Bluhm B."/>
            <person name="Cannon C."/>
            <person name="Castanera R."/>
            <person name="Culley D."/>
            <person name="Daum C."/>
            <person name="Ezra D."/>
            <person name="Gonzalez J."/>
            <person name="Henrissat B."/>
            <person name="Kuo A."/>
            <person name="Liang C."/>
            <person name="Lipzen A."/>
            <person name="Lutzoni F."/>
            <person name="Magnuson J."/>
            <person name="Mondo S."/>
            <person name="Nolan M."/>
            <person name="Ohm R."/>
            <person name="Pangilinan J."/>
            <person name="Park H.-J."/>
            <person name="Ramirez L."/>
            <person name="Alfaro M."/>
            <person name="Sun H."/>
            <person name="Tritt A."/>
            <person name="Yoshinaga Y."/>
            <person name="Zwiers L.-H."/>
            <person name="Turgeon B."/>
            <person name="Goodwin S."/>
            <person name="Spatafora J."/>
            <person name="Crous P."/>
            <person name="Grigoriev I."/>
        </authorList>
    </citation>
    <scope>NUCLEOTIDE SEQUENCE</scope>
    <source>
        <strain evidence="8 10">CBS 304.34</strain>
    </source>
</reference>
<reference evidence="10" key="3">
    <citation type="submission" date="2025-04" db="UniProtKB">
        <authorList>
            <consortium name="RefSeq"/>
        </authorList>
    </citation>
    <scope>IDENTIFICATION</scope>
    <source>
        <strain evidence="10">CBS 304.34</strain>
    </source>
</reference>
<dbReference type="OrthoDB" id="74240at2759"/>
<evidence type="ECO:0000313" key="8">
    <source>
        <dbReference type="EMBL" id="KAF2810187.1"/>
    </source>
</evidence>